<dbReference type="EC" id="2.7.4.25" evidence="8"/>
<dbReference type="Pfam" id="PF02224">
    <property type="entry name" value="Cytidylate_kin"/>
    <property type="match status" value="1"/>
</dbReference>
<name>A0ABP8ZNF3_9ACTN</name>
<evidence type="ECO:0000256" key="5">
    <source>
        <dbReference type="ARBA" id="ARBA00022840"/>
    </source>
</evidence>
<evidence type="ECO:0000256" key="7">
    <source>
        <dbReference type="ARBA" id="ARBA00048478"/>
    </source>
</evidence>
<dbReference type="RefSeq" id="WP_345530158.1">
    <property type="nucleotide sequence ID" value="NZ_BAABKN010000040.1"/>
</dbReference>
<comment type="subcellular location">
    <subcellularLocation>
        <location evidence="8">Cytoplasm</location>
    </subcellularLocation>
</comment>
<dbReference type="Gene3D" id="3.40.50.300">
    <property type="entry name" value="P-loop containing nucleotide triphosphate hydrolases"/>
    <property type="match status" value="1"/>
</dbReference>
<dbReference type="HAMAP" id="MF_00238">
    <property type="entry name" value="Cytidyl_kinase_type1"/>
    <property type="match status" value="1"/>
</dbReference>
<dbReference type="InterPro" id="IPR027417">
    <property type="entry name" value="P-loop_NTPase"/>
</dbReference>
<accession>A0ABP8ZNF3</accession>
<reference evidence="11" key="1">
    <citation type="journal article" date="2019" name="Int. J. Syst. Evol. Microbiol.">
        <title>The Global Catalogue of Microorganisms (GCM) 10K type strain sequencing project: providing services to taxonomists for standard genome sequencing and annotation.</title>
        <authorList>
            <consortium name="The Broad Institute Genomics Platform"/>
            <consortium name="The Broad Institute Genome Sequencing Center for Infectious Disease"/>
            <person name="Wu L."/>
            <person name="Ma J."/>
        </authorList>
    </citation>
    <scope>NUCLEOTIDE SEQUENCE [LARGE SCALE GENOMIC DNA]</scope>
    <source>
        <strain evidence="11">JCM 18532</strain>
    </source>
</reference>
<dbReference type="EMBL" id="BAABKN010000040">
    <property type="protein sequence ID" value="GAA4760098.1"/>
    <property type="molecule type" value="Genomic_DNA"/>
</dbReference>
<evidence type="ECO:0000256" key="8">
    <source>
        <dbReference type="HAMAP-Rule" id="MF_00238"/>
    </source>
</evidence>
<evidence type="ECO:0000256" key="3">
    <source>
        <dbReference type="ARBA" id="ARBA00022741"/>
    </source>
</evidence>
<feature type="domain" description="Cytidylate kinase" evidence="9">
    <location>
        <begin position="14"/>
        <end position="226"/>
    </location>
</feature>
<comment type="similarity">
    <text evidence="1 8">Belongs to the cytidylate kinase family. Type 1 subfamily.</text>
</comment>
<evidence type="ECO:0000256" key="1">
    <source>
        <dbReference type="ARBA" id="ARBA00009427"/>
    </source>
</evidence>
<evidence type="ECO:0000313" key="10">
    <source>
        <dbReference type="EMBL" id="GAA4760098.1"/>
    </source>
</evidence>
<evidence type="ECO:0000259" key="9">
    <source>
        <dbReference type="Pfam" id="PF02224"/>
    </source>
</evidence>
<dbReference type="NCBIfam" id="TIGR00017">
    <property type="entry name" value="cmk"/>
    <property type="match status" value="1"/>
</dbReference>
<keyword evidence="8" id="KW-0963">Cytoplasm</keyword>
<dbReference type="Proteomes" id="UP001499882">
    <property type="component" value="Unassembled WGS sequence"/>
</dbReference>
<keyword evidence="5 8" id="KW-0067">ATP-binding</keyword>
<evidence type="ECO:0000313" key="11">
    <source>
        <dbReference type="Proteomes" id="UP001499882"/>
    </source>
</evidence>
<evidence type="ECO:0000256" key="2">
    <source>
        <dbReference type="ARBA" id="ARBA00022679"/>
    </source>
</evidence>
<evidence type="ECO:0000256" key="6">
    <source>
        <dbReference type="ARBA" id="ARBA00047615"/>
    </source>
</evidence>
<sequence length="233" mass="23986">MNSSVHPLAPGLIVAVDGTSGSGKSSTSRGVAERLGLRYLDTGAMFRAMTWWLLRNGVDVHDPAAVAARCGEPSIVSGTDPLAPTITVDGEDVAAAIRTDEVNAAVSPVSAVPEVRTRLLELQRAVISAESAEGGIVVEGRDIGSVVVPDAPVKVYISADPAARAARRAAEEGGTDLAATQESLLARDKIDSGRATAPLTMADGAVHIDTTPYTLDEAIGLVVALVEDVGARR</sequence>
<evidence type="ECO:0000256" key="4">
    <source>
        <dbReference type="ARBA" id="ARBA00022777"/>
    </source>
</evidence>
<keyword evidence="3 8" id="KW-0547">Nucleotide-binding</keyword>
<comment type="caution">
    <text evidence="10">The sequence shown here is derived from an EMBL/GenBank/DDBJ whole genome shotgun (WGS) entry which is preliminary data.</text>
</comment>
<dbReference type="InterPro" id="IPR003136">
    <property type="entry name" value="Cytidylate_kin"/>
</dbReference>
<feature type="binding site" evidence="8">
    <location>
        <begin position="18"/>
        <end position="26"/>
    </location>
    <ligand>
        <name>ATP</name>
        <dbReference type="ChEBI" id="CHEBI:30616"/>
    </ligand>
</feature>
<keyword evidence="11" id="KW-1185">Reference proteome</keyword>
<proteinExistence type="inferred from homology"/>
<dbReference type="GO" id="GO:0016301">
    <property type="term" value="F:kinase activity"/>
    <property type="evidence" value="ECO:0007669"/>
    <property type="project" value="UniProtKB-KW"/>
</dbReference>
<gene>
    <name evidence="8 10" type="primary">cmk</name>
    <name evidence="10" type="ORF">GCM10023350_52940</name>
</gene>
<comment type="catalytic activity">
    <reaction evidence="6 8">
        <text>dCMP + ATP = dCDP + ADP</text>
        <dbReference type="Rhea" id="RHEA:25094"/>
        <dbReference type="ChEBI" id="CHEBI:30616"/>
        <dbReference type="ChEBI" id="CHEBI:57566"/>
        <dbReference type="ChEBI" id="CHEBI:58593"/>
        <dbReference type="ChEBI" id="CHEBI:456216"/>
        <dbReference type="EC" id="2.7.4.25"/>
    </reaction>
</comment>
<dbReference type="CDD" id="cd02020">
    <property type="entry name" value="CMPK"/>
    <property type="match status" value="1"/>
</dbReference>
<protein>
    <recommendedName>
        <fullName evidence="8">Cytidylate kinase</fullName>
        <shortName evidence="8">CK</shortName>
        <ecNumber evidence="8">2.7.4.25</ecNumber>
    </recommendedName>
    <alternativeName>
        <fullName evidence="8">Cytidine monophosphate kinase</fullName>
        <shortName evidence="8">CMP kinase</shortName>
    </alternativeName>
</protein>
<keyword evidence="4 8" id="KW-0418">Kinase</keyword>
<keyword evidence="2 8" id="KW-0808">Transferase</keyword>
<dbReference type="InterPro" id="IPR011994">
    <property type="entry name" value="Cytidylate_kinase_dom"/>
</dbReference>
<dbReference type="SUPFAM" id="SSF52540">
    <property type="entry name" value="P-loop containing nucleoside triphosphate hydrolases"/>
    <property type="match status" value="1"/>
</dbReference>
<organism evidence="10 11">
    <name type="scientific">Nocardioides endophyticus</name>
    <dbReference type="NCBI Taxonomy" id="1353775"/>
    <lineage>
        <taxon>Bacteria</taxon>
        <taxon>Bacillati</taxon>
        <taxon>Actinomycetota</taxon>
        <taxon>Actinomycetes</taxon>
        <taxon>Propionibacteriales</taxon>
        <taxon>Nocardioidaceae</taxon>
        <taxon>Nocardioides</taxon>
    </lineage>
</organism>
<comment type="catalytic activity">
    <reaction evidence="7 8">
        <text>CMP + ATP = CDP + ADP</text>
        <dbReference type="Rhea" id="RHEA:11600"/>
        <dbReference type="ChEBI" id="CHEBI:30616"/>
        <dbReference type="ChEBI" id="CHEBI:58069"/>
        <dbReference type="ChEBI" id="CHEBI:60377"/>
        <dbReference type="ChEBI" id="CHEBI:456216"/>
        <dbReference type="EC" id="2.7.4.25"/>
    </reaction>
</comment>